<dbReference type="AlphaFoldDB" id="A0A5B7HLK4"/>
<dbReference type="Proteomes" id="UP000324222">
    <property type="component" value="Unassembled WGS sequence"/>
</dbReference>
<name>A0A5B7HLK4_PORTR</name>
<gene>
    <name evidence="1" type="ORF">E2C01_068108</name>
</gene>
<evidence type="ECO:0000313" key="2">
    <source>
        <dbReference type="Proteomes" id="UP000324222"/>
    </source>
</evidence>
<sequence>MYTATSGPSHPPVHSTKAEHLLNMKVNHTQDETTSRAWLAGTDAYIQKRLALSPQQYFNATETTS</sequence>
<proteinExistence type="predicted"/>
<keyword evidence="2" id="KW-1185">Reference proteome</keyword>
<reference evidence="1 2" key="1">
    <citation type="submission" date="2019-05" db="EMBL/GenBank/DDBJ databases">
        <title>Another draft genome of Portunus trituberculatus and its Hox gene families provides insights of decapod evolution.</title>
        <authorList>
            <person name="Jeong J.-H."/>
            <person name="Song I."/>
            <person name="Kim S."/>
            <person name="Choi T."/>
            <person name="Kim D."/>
            <person name="Ryu S."/>
            <person name="Kim W."/>
        </authorList>
    </citation>
    <scope>NUCLEOTIDE SEQUENCE [LARGE SCALE GENOMIC DNA]</scope>
    <source>
        <tissue evidence="1">Muscle</tissue>
    </source>
</reference>
<evidence type="ECO:0000313" key="1">
    <source>
        <dbReference type="EMBL" id="MPC73771.1"/>
    </source>
</evidence>
<organism evidence="1 2">
    <name type="scientific">Portunus trituberculatus</name>
    <name type="common">Swimming crab</name>
    <name type="synonym">Neptunus trituberculatus</name>
    <dbReference type="NCBI Taxonomy" id="210409"/>
    <lineage>
        <taxon>Eukaryota</taxon>
        <taxon>Metazoa</taxon>
        <taxon>Ecdysozoa</taxon>
        <taxon>Arthropoda</taxon>
        <taxon>Crustacea</taxon>
        <taxon>Multicrustacea</taxon>
        <taxon>Malacostraca</taxon>
        <taxon>Eumalacostraca</taxon>
        <taxon>Eucarida</taxon>
        <taxon>Decapoda</taxon>
        <taxon>Pleocyemata</taxon>
        <taxon>Brachyura</taxon>
        <taxon>Eubrachyura</taxon>
        <taxon>Portunoidea</taxon>
        <taxon>Portunidae</taxon>
        <taxon>Portuninae</taxon>
        <taxon>Portunus</taxon>
    </lineage>
</organism>
<accession>A0A5B7HLK4</accession>
<dbReference type="EMBL" id="VSRR010037483">
    <property type="protein sequence ID" value="MPC73771.1"/>
    <property type="molecule type" value="Genomic_DNA"/>
</dbReference>
<protein>
    <submittedName>
        <fullName evidence="1">Uncharacterized protein</fullName>
    </submittedName>
</protein>
<comment type="caution">
    <text evidence="1">The sequence shown here is derived from an EMBL/GenBank/DDBJ whole genome shotgun (WGS) entry which is preliminary data.</text>
</comment>